<comment type="caution">
    <text evidence="1">The sequence shown here is derived from an EMBL/GenBank/DDBJ whole genome shotgun (WGS) entry which is preliminary data.</text>
</comment>
<evidence type="ECO:0000313" key="1">
    <source>
        <dbReference type="EMBL" id="PCE41862.1"/>
    </source>
</evidence>
<name>A0A2A4FW06_9SPHN</name>
<reference evidence="1 2" key="1">
    <citation type="submission" date="2017-09" db="EMBL/GenBank/DDBJ databases">
        <title>The Catabolism of 3,6-Dichlorosalicylic acid is Initiated by the Cytochrome P450 Monooxygenase DsmABC in Rhizorhabdus dicambivorans Ndbn-20.</title>
        <authorList>
            <person name="Na L."/>
        </authorList>
    </citation>
    <scope>NUCLEOTIDE SEQUENCE [LARGE SCALE GENOMIC DNA]</scope>
    <source>
        <strain evidence="1 2">Ndbn-20m</strain>
    </source>
</reference>
<sequence>MDNRSPRVKAACPLLFDKIIDCAMKKPDPTPKDERAERLAQALRANLLRRKAQARALDDGSAQPPRDDQ</sequence>
<gene>
    <name evidence="1" type="ORF">COO09_12580</name>
</gene>
<dbReference type="Proteomes" id="UP000218934">
    <property type="component" value="Unassembled WGS sequence"/>
</dbReference>
<dbReference type="KEGG" id="rdi:CMV14_14825"/>
<protein>
    <submittedName>
        <fullName evidence="1">Uncharacterized protein</fullName>
    </submittedName>
</protein>
<accession>A0A2A4FW06</accession>
<evidence type="ECO:0000313" key="2">
    <source>
        <dbReference type="Proteomes" id="UP000218934"/>
    </source>
</evidence>
<keyword evidence="2" id="KW-1185">Reference proteome</keyword>
<proteinExistence type="predicted"/>
<dbReference type="AlphaFoldDB" id="A0A2A4FW06"/>
<organism evidence="1 2">
    <name type="scientific">Rhizorhabdus dicambivorans</name>
    <dbReference type="NCBI Taxonomy" id="1850238"/>
    <lineage>
        <taxon>Bacteria</taxon>
        <taxon>Pseudomonadati</taxon>
        <taxon>Pseudomonadota</taxon>
        <taxon>Alphaproteobacteria</taxon>
        <taxon>Sphingomonadales</taxon>
        <taxon>Sphingomonadaceae</taxon>
        <taxon>Rhizorhabdus</taxon>
    </lineage>
</organism>
<dbReference type="EMBL" id="NWUF01000011">
    <property type="protein sequence ID" value="PCE41862.1"/>
    <property type="molecule type" value="Genomic_DNA"/>
</dbReference>